<feature type="transmembrane region" description="Helical" evidence="2">
    <location>
        <begin position="45"/>
        <end position="63"/>
    </location>
</feature>
<keyword evidence="5" id="KW-1185">Reference proteome</keyword>
<gene>
    <name evidence="4" type="ORF">CJEDD_04305</name>
</gene>
<accession>A0ABY7ULB8</accession>
<feature type="compositionally biased region" description="Basic and acidic residues" evidence="1">
    <location>
        <begin position="149"/>
        <end position="162"/>
    </location>
</feature>
<sequence length="217" mass="23143">MSHVSSRNSASPSSTFVGLPTGSGIGIVFAALFTGVLLSLSTAAISWPLLTLYAVSVIVATTLVNPRGLFLTVASAPLLFVLAVMATGWVMSRGEIAAGGASGKTALLLVIYPVTEYFPLLFAVTAGSIVIAVVRIQLIKRQNAARARRETAARTEMSESNRRTNSQGRRARERTKAVPVEELLRRADAERAPKPARRTGSTRVGERLGEDLYNSES</sequence>
<evidence type="ECO:0000313" key="5">
    <source>
        <dbReference type="Proteomes" id="UP001218071"/>
    </source>
</evidence>
<evidence type="ECO:0000259" key="3">
    <source>
        <dbReference type="Pfam" id="PF20177"/>
    </source>
</evidence>
<name>A0ABY7ULB8_9CORY</name>
<keyword evidence="2" id="KW-1133">Transmembrane helix</keyword>
<dbReference type="EMBL" id="CP063194">
    <property type="protein sequence ID" value="WCZ38474.1"/>
    <property type="molecule type" value="Genomic_DNA"/>
</dbReference>
<feature type="region of interest" description="Disordered" evidence="1">
    <location>
        <begin position="149"/>
        <end position="217"/>
    </location>
</feature>
<protein>
    <recommendedName>
        <fullName evidence="3">DUF6542 domain-containing protein</fullName>
    </recommendedName>
</protein>
<evidence type="ECO:0000256" key="2">
    <source>
        <dbReference type="SAM" id="Phobius"/>
    </source>
</evidence>
<dbReference type="RefSeq" id="WP_074432505.1">
    <property type="nucleotide sequence ID" value="NZ_CBYN010000036.1"/>
</dbReference>
<feature type="transmembrane region" description="Helical" evidence="2">
    <location>
        <begin position="120"/>
        <end position="139"/>
    </location>
</feature>
<reference evidence="4 5" key="1">
    <citation type="submission" date="2020-10" db="EMBL/GenBank/DDBJ databases">
        <title>Complete genome sequence of Corynebacterium jeddahense DSM 45997, type strain of Corynebacterium jeddahense.</title>
        <authorList>
            <person name="Busche T."/>
            <person name="Kalinowski J."/>
            <person name="Ruckert C."/>
        </authorList>
    </citation>
    <scope>NUCLEOTIDE SEQUENCE [LARGE SCALE GENOMIC DNA]</scope>
    <source>
        <strain evidence="4 5">DSM 45997</strain>
    </source>
</reference>
<evidence type="ECO:0000313" key="4">
    <source>
        <dbReference type="EMBL" id="WCZ38474.1"/>
    </source>
</evidence>
<keyword evidence="2" id="KW-0472">Membrane</keyword>
<feature type="transmembrane region" description="Helical" evidence="2">
    <location>
        <begin position="69"/>
        <end position="89"/>
    </location>
</feature>
<feature type="transmembrane region" description="Helical" evidence="2">
    <location>
        <begin position="16"/>
        <end position="38"/>
    </location>
</feature>
<dbReference type="Pfam" id="PF20177">
    <property type="entry name" value="DUF6542"/>
    <property type="match status" value="1"/>
</dbReference>
<feature type="compositionally biased region" description="Basic and acidic residues" evidence="1">
    <location>
        <begin position="182"/>
        <end position="193"/>
    </location>
</feature>
<keyword evidence="2" id="KW-0812">Transmembrane</keyword>
<feature type="domain" description="DUF6542" evidence="3">
    <location>
        <begin position="18"/>
        <end position="140"/>
    </location>
</feature>
<proteinExistence type="predicted"/>
<dbReference type="InterPro" id="IPR046672">
    <property type="entry name" value="DUF6542"/>
</dbReference>
<organism evidence="4 5">
    <name type="scientific">Corynebacterium jeddahense</name>
    <dbReference type="NCBI Taxonomy" id="1414719"/>
    <lineage>
        <taxon>Bacteria</taxon>
        <taxon>Bacillati</taxon>
        <taxon>Actinomycetota</taxon>
        <taxon>Actinomycetes</taxon>
        <taxon>Mycobacteriales</taxon>
        <taxon>Corynebacteriaceae</taxon>
        <taxon>Corynebacterium</taxon>
    </lineage>
</organism>
<evidence type="ECO:0000256" key="1">
    <source>
        <dbReference type="SAM" id="MobiDB-lite"/>
    </source>
</evidence>
<dbReference type="Proteomes" id="UP001218071">
    <property type="component" value="Chromosome"/>
</dbReference>